<dbReference type="OrthoDB" id="1924787at2759"/>
<dbReference type="Proteomes" id="UP000094801">
    <property type="component" value="Unassembled WGS sequence"/>
</dbReference>
<feature type="non-terminal residue" evidence="5">
    <location>
        <position position="945"/>
    </location>
</feature>
<dbReference type="InterPro" id="IPR036864">
    <property type="entry name" value="Zn2-C6_fun-type_DNA-bd_sf"/>
</dbReference>
<feature type="region of interest" description="Disordered" evidence="3">
    <location>
        <begin position="852"/>
        <end position="913"/>
    </location>
</feature>
<dbReference type="SMART" id="SM00906">
    <property type="entry name" value="Fungal_trans"/>
    <property type="match status" value="1"/>
</dbReference>
<dbReference type="AlphaFoldDB" id="A0A1E4SST3"/>
<organism evidence="5 6">
    <name type="scientific">[Candida] arabinofermentans NRRL YB-2248</name>
    <dbReference type="NCBI Taxonomy" id="983967"/>
    <lineage>
        <taxon>Eukaryota</taxon>
        <taxon>Fungi</taxon>
        <taxon>Dikarya</taxon>
        <taxon>Ascomycota</taxon>
        <taxon>Saccharomycotina</taxon>
        <taxon>Pichiomycetes</taxon>
        <taxon>Pichiales</taxon>
        <taxon>Pichiaceae</taxon>
        <taxon>Ogataea</taxon>
        <taxon>Ogataea/Candida clade</taxon>
    </lineage>
</organism>
<evidence type="ECO:0000256" key="1">
    <source>
        <dbReference type="ARBA" id="ARBA00022723"/>
    </source>
</evidence>
<evidence type="ECO:0000256" key="2">
    <source>
        <dbReference type="ARBA" id="ARBA00023242"/>
    </source>
</evidence>
<dbReference type="InterPro" id="IPR001138">
    <property type="entry name" value="Zn2Cys6_DnaBD"/>
</dbReference>
<evidence type="ECO:0000256" key="3">
    <source>
        <dbReference type="SAM" id="MobiDB-lite"/>
    </source>
</evidence>
<dbReference type="SUPFAM" id="SSF57701">
    <property type="entry name" value="Zn2/Cys6 DNA-binding domain"/>
    <property type="match status" value="1"/>
</dbReference>
<evidence type="ECO:0000259" key="4">
    <source>
        <dbReference type="PROSITE" id="PS50048"/>
    </source>
</evidence>
<dbReference type="GO" id="GO:0008270">
    <property type="term" value="F:zinc ion binding"/>
    <property type="evidence" value="ECO:0007669"/>
    <property type="project" value="InterPro"/>
</dbReference>
<dbReference type="GO" id="GO:0003677">
    <property type="term" value="F:DNA binding"/>
    <property type="evidence" value="ECO:0007669"/>
    <property type="project" value="InterPro"/>
</dbReference>
<feature type="compositionally biased region" description="Basic and acidic residues" evidence="3">
    <location>
        <begin position="114"/>
        <end position="139"/>
    </location>
</feature>
<feature type="compositionally biased region" description="Low complexity" evidence="3">
    <location>
        <begin position="880"/>
        <end position="910"/>
    </location>
</feature>
<protein>
    <recommendedName>
        <fullName evidence="4">Zn(2)-C6 fungal-type domain-containing protein</fullName>
    </recommendedName>
</protein>
<dbReference type="PANTHER" id="PTHR46910:SF12">
    <property type="entry name" value="REGULATORY PROTEIN CAT8"/>
    <property type="match status" value="1"/>
</dbReference>
<sequence length="945" mass="107183">SKSKTIKTPGTNTLRVSVACDRCRKKKIRCFYDDEGEDESMESTDRYSPHGSESDTDGKRQCSNCKAVGLDCIFTDKLARKAFPRGYTESLEERVRELEFQNKKMKKLLSLKEQQQRMDPPSELKPAVDRSYTKEKNQEPDNGLKLNDENLNLLNNQKGIKSVEEHLHDETCNCGNFPHSVHNRPVSIAGSVDIDKGELSDDDASLYSASFSDNFHYTKNADDLRNRYGYNSFEQVNAPGAAAAISLQNKLRTKNFLNLASLIATSIPRSTEETLFIPTLLAKIVSVHGFNSKAPFLTARSIALLKEAYNEQNRYNQFPITFKSVNFNQLSQQDSIQFFQNLNLPNHMNLDLCITLFFDTWNTTTPILNKTIFMTNYLKFNKSREQNFMDGAMYGLEKFGEMLIIITTLVMLSQERNNINNNEQDKNSSNSEILQFYDHLIKQFIQSNLNSICSIPSLQTTTMELLFCLTTGDLNTSYELRGKMITMSQQLRLHRCPSAVLGSSGSNVSKLQQGERRILFWCIYTLDSFSALILGVPRLLKDYEIECALPSSSSTEEKGDDTDKINLITFNNTQLSLVGKVRDSALSVMRYAKVLGSIVDTIFRRSNTNSHNNNGGFKKTSVDESTSLILEDMLDSWRRELSSNINIDVDSNGNFKTSDFEKMNETQLTLLYLYYQAKALIYMPLMATETINSKNSASYITIQQSATALLTITKVLNSPKYNFYHLPLPINASRQKARFVLLAAKGSLEYTRGGALFQDSKNLLTFITNDLKFETEIGLLGCLSVNCMYHLENAIEAILLQPKLNPKESKKKTLFSPLRLSSATSKTGDTIKVKKEDDVAINDIFSSSSSLTTSTKHQTLQTHMRQSQQEQQEQRDQRDQQPQQPQQPQRPQRPQQPQQPQQQQQQQQQQVQSDAVNSYTDLLMLNDFGVDASLGLPLLDFEFDD</sequence>
<feature type="compositionally biased region" description="Basic and acidic residues" evidence="3">
    <location>
        <begin position="43"/>
        <end position="60"/>
    </location>
</feature>
<reference evidence="6" key="1">
    <citation type="submission" date="2016-04" db="EMBL/GenBank/DDBJ databases">
        <title>Comparative genomics of biotechnologically important yeasts.</title>
        <authorList>
            <consortium name="DOE Joint Genome Institute"/>
            <person name="Riley R."/>
            <person name="Haridas S."/>
            <person name="Wolfe K.H."/>
            <person name="Lopes M.R."/>
            <person name="Hittinger C.T."/>
            <person name="Goker M."/>
            <person name="Salamov A."/>
            <person name="Wisecaver J."/>
            <person name="Long T.M."/>
            <person name="Aerts A.L."/>
            <person name="Barry K."/>
            <person name="Choi C."/>
            <person name="Clum A."/>
            <person name="Coughlan A.Y."/>
            <person name="Deshpande S."/>
            <person name="Douglass A.P."/>
            <person name="Hanson S.J."/>
            <person name="Klenk H.-P."/>
            <person name="Labutti K."/>
            <person name="Lapidus A."/>
            <person name="Lindquist E."/>
            <person name="Lipzen A."/>
            <person name="Meier-Kolthoff J.P."/>
            <person name="Ohm R.A."/>
            <person name="Otillar R.P."/>
            <person name="Pangilinan J."/>
            <person name="Peng Y."/>
            <person name="Rokas A."/>
            <person name="Rosa C.A."/>
            <person name="Scheuner C."/>
            <person name="Sibirny A.A."/>
            <person name="Slot J.C."/>
            <person name="Stielow J.B."/>
            <person name="Sun H."/>
            <person name="Kurtzman C.P."/>
            <person name="Blackwell M."/>
            <person name="Grigoriev I.V."/>
            <person name="Jeffries T.W."/>
        </authorList>
    </citation>
    <scope>NUCLEOTIDE SEQUENCE [LARGE SCALE GENOMIC DNA]</scope>
    <source>
        <strain evidence="6">NRRL YB-2248</strain>
    </source>
</reference>
<keyword evidence="2" id="KW-0539">Nucleus</keyword>
<dbReference type="CDD" id="cd12148">
    <property type="entry name" value="fungal_TF_MHR"/>
    <property type="match status" value="1"/>
</dbReference>
<dbReference type="InterPro" id="IPR050987">
    <property type="entry name" value="AtrR-like"/>
</dbReference>
<proteinExistence type="predicted"/>
<gene>
    <name evidence="5" type="ORF">CANARDRAFT_178488</name>
</gene>
<dbReference type="PANTHER" id="PTHR46910">
    <property type="entry name" value="TRANSCRIPTION FACTOR PDR1"/>
    <property type="match status" value="1"/>
</dbReference>
<dbReference type="GO" id="GO:0000981">
    <property type="term" value="F:DNA-binding transcription factor activity, RNA polymerase II-specific"/>
    <property type="evidence" value="ECO:0007669"/>
    <property type="project" value="InterPro"/>
</dbReference>
<dbReference type="SMART" id="SM00066">
    <property type="entry name" value="GAL4"/>
    <property type="match status" value="1"/>
</dbReference>
<dbReference type="InterPro" id="IPR007219">
    <property type="entry name" value="XnlR_reg_dom"/>
</dbReference>
<evidence type="ECO:0000313" key="6">
    <source>
        <dbReference type="Proteomes" id="UP000094801"/>
    </source>
</evidence>
<dbReference type="STRING" id="983967.A0A1E4SST3"/>
<dbReference type="Gene3D" id="4.10.240.10">
    <property type="entry name" value="Zn(2)-C6 fungal-type DNA-binding domain"/>
    <property type="match status" value="1"/>
</dbReference>
<feature type="compositionally biased region" description="Low complexity" evidence="3">
    <location>
        <begin position="852"/>
        <end position="871"/>
    </location>
</feature>
<dbReference type="GO" id="GO:0006351">
    <property type="term" value="P:DNA-templated transcription"/>
    <property type="evidence" value="ECO:0007669"/>
    <property type="project" value="InterPro"/>
</dbReference>
<keyword evidence="6" id="KW-1185">Reference proteome</keyword>
<dbReference type="PROSITE" id="PS50048">
    <property type="entry name" value="ZN2_CY6_FUNGAL_2"/>
    <property type="match status" value="1"/>
</dbReference>
<dbReference type="CDD" id="cd00067">
    <property type="entry name" value="GAL4"/>
    <property type="match status" value="1"/>
</dbReference>
<dbReference type="EMBL" id="KV453880">
    <property type="protein sequence ID" value="ODV82578.1"/>
    <property type="molecule type" value="Genomic_DNA"/>
</dbReference>
<feature type="region of interest" description="Disordered" evidence="3">
    <location>
        <begin position="36"/>
        <end position="60"/>
    </location>
</feature>
<name>A0A1E4SST3_9ASCO</name>
<accession>A0A1E4SST3</accession>
<dbReference type="Pfam" id="PF04082">
    <property type="entry name" value="Fungal_trans"/>
    <property type="match status" value="1"/>
</dbReference>
<feature type="region of interest" description="Disordered" evidence="3">
    <location>
        <begin position="111"/>
        <end position="144"/>
    </location>
</feature>
<feature type="non-terminal residue" evidence="5">
    <location>
        <position position="1"/>
    </location>
</feature>
<keyword evidence="1" id="KW-0479">Metal-binding</keyword>
<feature type="domain" description="Zn(2)-C6 fungal-type" evidence="4">
    <location>
        <begin position="19"/>
        <end position="74"/>
    </location>
</feature>
<evidence type="ECO:0000313" key="5">
    <source>
        <dbReference type="EMBL" id="ODV82578.1"/>
    </source>
</evidence>